<dbReference type="Proteomes" id="UP000756530">
    <property type="component" value="Unassembled WGS sequence"/>
</dbReference>
<dbReference type="PROSITE" id="PS51257">
    <property type="entry name" value="PROKAR_LIPOPROTEIN"/>
    <property type="match status" value="1"/>
</dbReference>
<name>A0ABS6T848_9RHOB</name>
<keyword evidence="3" id="KW-1185">Reference proteome</keyword>
<gene>
    <name evidence="2" type="ORF">KJP28_17230</name>
</gene>
<reference evidence="2 3" key="1">
    <citation type="submission" date="2021-05" db="EMBL/GenBank/DDBJ databases">
        <title>Culturable bacteria isolated from Daya Bay.</title>
        <authorList>
            <person name="Zheng W."/>
            <person name="Yu S."/>
            <person name="Huang Y."/>
        </authorList>
    </citation>
    <scope>NUCLEOTIDE SEQUENCE [LARGE SCALE GENOMIC DNA]</scope>
    <source>
        <strain evidence="2 3">DP4N28-5</strain>
    </source>
</reference>
<sequence>MKRALIFGLLSLTACARPLTENETIFAKNLFGDTLRTDEVSIMAGAGLTPLPWRPKNPDPRVDAAAGTVEPRKPPDDLCVRKPSPRPYWDWPAAFVLDDNIYFSYRWYPFDAFEGMPETVPFPHSVLMAHELVHIWQWQNRDRTGYSPQASGNESLRSKDPYYYANRDSADFFAFGYEQQAAMIEDFVCYALFDPEDPVLDELAQLLRPVLPVDGFLDSLGR</sequence>
<protein>
    <recommendedName>
        <fullName evidence="4">DUF4157 domain-containing protein</fullName>
    </recommendedName>
</protein>
<comment type="caution">
    <text evidence="2">The sequence shown here is derived from an EMBL/GenBank/DDBJ whole genome shotgun (WGS) entry which is preliminary data.</text>
</comment>
<accession>A0ABS6T848</accession>
<evidence type="ECO:0000256" key="1">
    <source>
        <dbReference type="SAM" id="MobiDB-lite"/>
    </source>
</evidence>
<evidence type="ECO:0000313" key="2">
    <source>
        <dbReference type="EMBL" id="MBV7380672.1"/>
    </source>
</evidence>
<organism evidence="2 3">
    <name type="scientific">Maritimibacter dapengensis</name>
    <dbReference type="NCBI Taxonomy" id="2836868"/>
    <lineage>
        <taxon>Bacteria</taxon>
        <taxon>Pseudomonadati</taxon>
        <taxon>Pseudomonadota</taxon>
        <taxon>Alphaproteobacteria</taxon>
        <taxon>Rhodobacterales</taxon>
        <taxon>Roseobacteraceae</taxon>
        <taxon>Maritimibacter</taxon>
    </lineage>
</organism>
<dbReference type="RefSeq" id="WP_218393866.1">
    <property type="nucleotide sequence ID" value="NZ_JAHUZE010000004.1"/>
</dbReference>
<evidence type="ECO:0008006" key="4">
    <source>
        <dbReference type="Google" id="ProtNLM"/>
    </source>
</evidence>
<feature type="region of interest" description="Disordered" evidence="1">
    <location>
        <begin position="53"/>
        <end position="77"/>
    </location>
</feature>
<dbReference type="EMBL" id="JAHUZE010000004">
    <property type="protein sequence ID" value="MBV7380672.1"/>
    <property type="molecule type" value="Genomic_DNA"/>
</dbReference>
<evidence type="ECO:0000313" key="3">
    <source>
        <dbReference type="Proteomes" id="UP000756530"/>
    </source>
</evidence>
<proteinExistence type="predicted"/>